<evidence type="ECO:0000259" key="4">
    <source>
        <dbReference type="SMART" id="SM00922"/>
    </source>
</evidence>
<dbReference type="Pfam" id="PF13378">
    <property type="entry name" value="MR_MLE_C"/>
    <property type="match status" value="1"/>
</dbReference>
<dbReference type="SMART" id="SM00922">
    <property type="entry name" value="MR_MLE"/>
    <property type="match status" value="1"/>
</dbReference>
<dbReference type="PANTHER" id="PTHR13794:SF58">
    <property type="entry name" value="MITOCHONDRIAL ENOLASE SUPERFAMILY MEMBER 1"/>
    <property type="match status" value="1"/>
</dbReference>
<keyword evidence="3" id="KW-0460">Magnesium</keyword>
<gene>
    <name evidence="5" type="ORF">METZ01_LOCUS213927</name>
</gene>
<accession>A0A382FFS6</accession>
<protein>
    <recommendedName>
        <fullName evidence="4">Mandelate racemase/muconate lactonizing enzyme C-terminal domain-containing protein</fullName>
    </recommendedName>
</protein>
<dbReference type="GO" id="GO:0016052">
    <property type="term" value="P:carbohydrate catabolic process"/>
    <property type="evidence" value="ECO:0007669"/>
    <property type="project" value="TreeGrafter"/>
</dbReference>
<dbReference type="SFLD" id="SFLDS00001">
    <property type="entry name" value="Enolase"/>
    <property type="match status" value="1"/>
</dbReference>
<dbReference type="PANTHER" id="PTHR13794">
    <property type="entry name" value="ENOLASE SUPERFAMILY, MANDELATE RACEMASE"/>
    <property type="match status" value="1"/>
</dbReference>
<dbReference type="AlphaFoldDB" id="A0A382FFS6"/>
<feature type="domain" description="Mandelate racemase/muconate lactonizing enzyme C-terminal" evidence="4">
    <location>
        <begin position="168"/>
        <end position="264"/>
    </location>
</feature>
<evidence type="ECO:0000256" key="3">
    <source>
        <dbReference type="ARBA" id="ARBA00022842"/>
    </source>
</evidence>
<dbReference type="GO" id="GO:0016836">
    <property type="term" value="F:hydro-lyase activity"/>
    <property type="evidence" value="ECO:0007669"/>
    <property type="project" value="TreeGrafter"/>
</dbReference>
<dbReference type="InterPro" id="IPR013342">
    <property type="entry name" value="Mandelate_racemase_C"/>
</dbReference>
<name>A0A382FFS6_9ZZZZ</name>
<dbReference type="InterPro" id="IPR036849">
    <property type="entry name" value="Enolase-like_C_sf"/>
</dbReference>
<proteinExistence type="predicted"/>
<dbReference type="GO" id="GO:0000287">
    <property type="term" value="F:magnesium ion binding"/>
    <property type="evidence" value="ECO:0007669"/>
    <property type="project" value="TreeGrafter"/>
</dbReference>
<dbReference type="InterPro" id="IPR046945">
    <property type="entry name" value="RHMD-like"/>
</dbReference>
<dbReference type="EMBL" id="UINC01049371">
    <property type="protein sequence ID" value="SVB61073.1"/>
    <property type="molecule type" value="Genomic_DNA"/>
</dbReference>
<evidence type="ECO:0000256" key="2">
    <source>
        <dbReference type="ARBA" id="ARBA00022723"/>
    </source>
</evidence>
<dbReference type="SUPFAM" id="SSF54826">
    <property type="entry name" value="Enolase N-terminal domain-like"/>
    <property type="match status" value="1"/>
</dbReference>
<evidence type="ECO:0000313" key="5">
    <source>
        <dbReference type="EMBL" id="SVB61073.1"/>
    </source>
</evidence>
<evidence type="ECO:0000256" key="1">
    <source>
        <dbReference type="ARBA" id="ARBA00001946"/>
    </source>
</evidence>
<keyword evidence="2" id="KW-0479">Metal-binding</keyword>
<dbReference type="Gene3D" id="3.20.20.120">
    <property type="entry name" value="Enolase-like C-terminal domain"/>
    <property type="match status" value="1"/>
</dbReference>
<dbReference type="Gene3D" id="3.30.390.10">
    <property type="entry name" value="Enolase-like, N-terminal domain"/>
    <property type="match status" value="1"/>
</dbReference>
<comment type="cofactor">
    <cofactor evidence="1">
        <name>Mg(2+)</name>
        <dbReference type="ChEBI" id="CHEBI:18420"/>
    </cofactor>
</comment>
<reference evidence="5" key="1">
    <citation type="submission" date="2018-05" db="EMBL/GenBank/DDBJ databases">
        <authorList>
            <person name="Lanie J.A."/>
            <person name="Ng W.-L."/>
            <person name="Kazmierczak K.M."/>
            <person name="Andrzejewski T.M."/>
            <person name="Davidsen T.M."/>
            <person name="Wayne K.J."/>
            <person name="Tettelin H."/>
            <person name="Glass J.I."/>
            <person name="Rusch D."/>
            <person name="Podicherti R."/>
            <person name="Tsui H.-C.T."/>
            <person name="Winkler M.E."/>
        </authorList>
    </citation>
    <scope>NUCLEOTIDE SEQUENCE</scope>
</reference>
<dbReference type="SUPFAM" id="SSF51604">
    <property type="entry name" value="Enolase C-terminal domain-like"/>
    <property type="match status" value="1"/>
</dbReference>
<dbReference type="InterPro" id="IPR029065">
    <property type="entry name" value="Enolase_C-like"/>
</dbReference>
<sequence>MKIEELRVDIIELGVLKPEWRPLRRMQEYPDSHRTKFAHRPFEGAGVTGDPTPAYAAILNIQTADGIETPGVLWSSWSKEQLEWDSRTFKVQWDPELVGMNALDREYIWHKMWMARRYFHMPTIAPLSLIDELLWDLAGQKSGLPVHKLIGGFRDKVPAYLTETAVSFEDTLASAERAKAQGFLGFKDHAILGVSTNIKLAGELRNVVGDDMVLMHDPVQQYTVDEAIKVGRELEKLGFLWMEEPLQESDINGLKRISDALDIAILALESVQGAPYLAVPYLSSGSIDIVRQTGLGITGQIKLANLAEMFGANCHGGNPHVVAAIRNDDWWEHPAWQPTSPDRVLTTETSKLIRNTHWIENGYMHVPQTPGLGREIKWDQIKDRTILSI</sequence>
<organism evidence="5">
    <name type="scientific">marine metagenome</name>
    <dbReference type="NCBI Taxonomy" id="408172"/>
    <lineage>
        <taxon>unclassified sequences</taxon>
        <taxon>metagenomes</taxon>
        <taxon>ecological metagenomes</taxon>
    </lineage>
</organism>
<dbReference type="InterPro" id="IPR029017">
    <property type="entry name" value="Enolase-like_N"/>
</dbReference>